<evidence type="ECO:0000256" key="2">
    <source>
        <dbReference type="SAM" id="MobiDB-lite"/>
    </source>
</evidence>
<dbReference type="PANTHER" id="PTHR33744:SF7">
    <property type="entry name" value="PUCR FAMILY TRANSCRIPTIONAL REGULATOR"/>
    <property type="match status" value="1"/>
</dbReference>
<keyword evidence="6" id="KW-1185">Reference proteome</keyword>
<evidence type="ECO:0000256" key="1">
    <source>
        <dbReference type="ARBA" id="ARBA00006754"/>
    </source>
</evidence>
<evidence type="ECO:0000259" key="4">
    <source>
        <dbReference type="Pfam" id="PF17853"/>
    </source>
</evidence>
<sequence length="463" mass="48200">MLPDVHRHPVADATLRRLELASSRLAAACLAEMERRCPWFAGLPADQRAGVALVTQTGVANFVSWLREPDRTTPLTAEAFRIAPRDLARRISLRQTVELVRIAADVFEEHLPPLADDGTERHELTEAVLRFGREIAFAAATVYAGAAESRGAWDARLEALVVDAVLRGDTDGALVSRAAALGWDPAAPVHCLVGSAPGSGPESPQLIVELRRVAARLGHDVLVGVQGRRLVVLLHLTGRPARRVADRLAETASARPAPAGPGPAPGTSAVTARVLAEVAVHFGPGPVVSGPPSTDLATAGAAVAEALAGLAAAPGHPDAPRPVDAADLLPERALHGDPAARRRLAEDVLAPLHDTGGELLRTLAAYLEGGASLEGCARALYVHPNTVRYRLRRIGELVGRSPTDPREAFVLRAALVADRTARASDGPAVAAHTPLTPLDPTGEHDHGAADAVGVAAATGGVLS</sequence>
<dbReference type="Proteomes" id="UP001464923">
    <property type="component" value="Unassembled WGS sequence"/>
</dbReference>
<dbReference type="Pfam" id="PF13556">
    <property type="entry name" value="HTH_30"/>
    <property type="match status" value="1"/>
</dbReference>
<evidence type="ECO:0000259" key="3">
    <source>
        <dbReference type="Pfam" id="PF13556"/>
    </source>
</evidence>
<reference evidence="5 6" key="1">
    <citation type="submission" date="2024-03" db="EMBL/GenBank/DDBJ databases">
        <title>Draft genome sequence of Pseudonocardia tropica JCM 19149.</title>
        <authorList>
            <person name="Butdee W."/>
            <person name="Duangmal K."/>
        </authorList>
    </citation>
    <scope>NUCLEOTIDE SEQUENCE [LARGE SCALE GENOMIC DNA]</scope>
    <source>
        <strain evidence="5 6">JCM 19149</strain>
    </source>
</reference>
<protein>
    <submittedName>
        <fullName evidence="5">Helix-turn-helix domain-containing protein</fullName>
    </submittedName>
</protein>
<dbReference type="InterPro" id="IPR051448">
    <property type="entry name" value="CdaR-like_regulators"/>
</dbReference>
<comment type="caution">
    <text evidence="5">The sequence shown here is derived from an EMBL/GenBank/DDBJ whole genome shotgun (WGS) entry which is preliminary data.</text>
</comment>
<name>A0ABV1JZK0_9PSEU</name>
<dbReference type="RefSeq" id="WP_345651419.1">
    <property type="nucleotide sequence ID" value="NZ_BAABLY010000077.1"/>
</dbReference>
<gene>
    <name evidence="5" type="ORF">WHI96_21525</name>
</gene>
<accession>A0ABV1JZK0</accession>
<dbReference type="EMBL" id="JBEDNP010000014">
    <property type="protein sequence ID" value="MEQ3541400.1"/>
    <property type="molecule type" value="Genomic_DNA"/>
</dbReference>
<dbReference type="Gene3D" id="1.10.10.2840">
    <property type="entry name" value="PucR C-terminal helix-turn-helix domain"/>
    <property type="match status" value="1"/>
</dbReference>
<proteinExistence type="inferred from homology"/>
<organism evidence="5 6">
    <name type="scientific">Pseudonocardia tropica</name>
    <dbReference type="NCBI Taxonomy" id="681289"/>
    <lineage>
        <taxon>Bacteria</taxon>
        <taxon>Bacillati</taxon>
        <taxon>Actinomycetota</taxon>
        <taxon>Actinomycetes</taxon>
        <taxon>Pseudonocardiales</taxon>
        <taxon>Pseudonocardiaceae</taxon>
        <taxon>Pseudonocardia</taxon>
    </lineage>
</organism>
<dbReference type="InterPro" id="IPR025736">
    <property type="entry name" value="PucR_C-HTH_dom"/>
</dbReference>
<dbReference type="Pfam" id="PF17853">
    <property type="entry name" value="GGDEF_2"/>
    <property type="match status" value="1"/>
</dbReference>
<feature type="domain" description="PucR C-terminal helix-turn-helix" evidence="3">
    <location>
        <begin position="359"/>
        <end position="416"/>
    </location>
</feature>
<evidence type="ECO:0000313" key="6">
    <source>
        <dbReference type="Proteomes" id="UP001464923"/>
    </source>
</evidence>
<feature type="domain" description="CdaR GGDEF-like" evidence="4">
    <location>
        <begin position="168"/>
        <end position="311"/>
    </location>
</feature>
<dbReference type="InterPro" id="IPR041522">
    <property type="entry name" value="CdaR_GGDEF"/>
</dbReference>
<feature type="region of interest" description="Disordered" evidence="2">
    <location>
        <begin position="422"/>
        <end position="447"/>
    </location>
</feature>
<dbReference type="InterPro" id="IPR042070">
    <property type="entry name" value="PucR_C-HTH_sf"/>
</dbReference>
<dbReference type="PANTHER" id="PTHR33744">
    <property type="entry name" value="CARBOHYDRATE DIACID REGULATOR"/>
    <property type="match status" value="1"/>
</dbReference>
<feature type="region of interest" description="Disordered" evidence="2">
    <location>
        <begin position="248"/>
        <end position="267"/>
    </location>
</feature>
<evidence type="ECO:0000313" key="5">
    <source>
        <dbReference type="EMBL" id="MEQ3541400.1"/>
    </source>
</evidence>
<comment type="similarity">
    <text evidence="1">Belongs to the CdaR family.</text>
</comment>